<feature type="domain" description="Secretion system C-terminal sorting" evidence="3">
    <location>
        <begin position="263"/>
        <end position="325"/>
    </location>
</feature>
<feature type="signal peptide" evidence="2">
    <location>
        <begin position="1"/>
        <end position="18"/>
    </location>
</feature>
<evidence type="ECO:0000313" key="4">
    <source>
        <dbReference type="EMBL" id="NEN23165.1"/>
    </source>
</evidence>
<comment type="caution">
    <text evidence="4">The sequence shown here is derived from an EMBL/GenBank/DDBJ whole genome shotgun (WGS) entry which is preliminary data.</text>
</comment>
<gene>
    <name evidence="4" type="ORF">G3O08_06590</name>
</gene>
<sequence>MKNALLLIAITASMASFAQPSYTLTTYTSDYAELTNPAIVTYNDVDDDTWNDPLFIFSFGFDFEIGGEIYPSVTQFGEGAYMAFGDIEVEDTLHIFGLQEDLVDGDYLEGLASSEISFKTVGTAGDRIAKIQYQNVAFYDEVTSSEPAAENRMNFQLWFYENGGIMEIHYGNSNLPNPDVAFFGNQGPTMLLGINVSLYTIWVEYGATIIGDPTNPTLFEFTTFPDGELQIGLDGIPESGRVYRFAPSSPVGIFEANAPEFSVYPTVTESNLLVKGETDANSGYRIMDITGKEVMTGKMQNNSPINVSNLNAGVYLISINGMSNAAKFIKQ</sequence>
<organism evidence="4 5">
    <name type="scientific">Cryomorpha ignava</name>
    <dbReference type="NCBI Taxonomy" id="101383"/>
    <lineage>
        <taxon>Bacteria</taxon>
        <taxon>Pseudomonadati</taxon>
        <taxon>Bacteroidota</taxon>
        <taxon>Flavobacteriia</taxon>
        <taxon>Flavobacteriales</taxon>
        <taxon>Cryomorphaceae</taxon>
        <taxon>Cryomorpha</taxon>
    </lineage>
</organism>
<dbReference type="Pfam" id="PF18962">
    <property type="entry name" value="Por_Secre_tail"/>
    <property type="match status" value="1"/>
</dbReference>
<dbReference type="RefSeq" id="WP_163284106.1">
    <property type="nucleotide sequence ID" value="NZ_JAAGVY010000008.1"/>
</dbReference>
<dbReference type="Proteomes" id="UP000486602">
    <property type="component" value="Unassembled WGS sequence"/>
</dbReference>
<keyword evidence="5" id="KW-1185">Reference proteome</keyword>
<name>A0A7K3WR25_9FLAO</name>
<dbReference type="AlphaFoldDB" id="A0A7K3WR25"/>
<feature type="chain" id="PRO_5029597223" evidence="2">
    <location>
        <begin position="19"/>
        <end position="331"/>
    </location>
</feature>
<keyword evidence="1 2" id="KW-0732">Signal</keyword>
<dbReference type="EMBL" id="JAAGVY010000008">
    <property type="protein sequence ID" value="NEN23165.1"/>
    <property type="molecule type" value="Genomic_DNA"/>
</dbReference>
<dbReference type="InterPro" id="IPR026444">
    <property type="entry name" value="Secre_tail"/>
</dbReference>
<evidence type="ECO:0000313" key="5">
    <source>
        <dbReference type="Proteomes" id="UP000486602"/>
    </source>
</evidence>
<accession>A0A7K3WR25</accession>
<protein>
    <submittedName>
        <fullName evidence="4">T9SS type A sorting domain-containing protein</fullName>
    </submittedName>
</protein>
<evidence type="ECO:0000259" key="3">
    <source>
        <dbReference type="Pfam" id="PF18962"/>
    </source>
</evidence>
<proteinExistence type="predicted"/>
<dbReference type="NCBIfam" id="TIGR04183">
    <property type="entry name" value="Por_Secre_tail"/>
    <property type="match status" value="1"/>
</dbReference>
<evidence type="ECO:0000256" key="2">
    <source>
        <dbReference type="SAM" id="SignalP"/>
    </source>
</evidence>
<reference evidence="4 5" key="1">
    <citation type="submission" date="2020-02" db="EMBL/GenBank/DDBJ databases">
        <title>Out from the shadows clarifying the taxonomy of the family Cryomorphaceae and related taxa by utilizing the GTDB taxonomic framework.</title>
        <authorList>
            <person name="Bowman J.P."/>
        </authorList>
    </citation>
    <scope>NUCLEOTIDE SEQUENCE [LARGE SCALE GENOMIC DNA]</scope>
    <source>
        <strain evidence="4 5">QSSC 1-22</strain>
    </source>
</reference>
<evidence type="ECO:0000256" key="1">
    <source>
        <dbReference type="ARBA" id="ARBA00022729"/>
    </source>
</evidence>